<dbReference type="InParanoid" id="A0A423Q1N5"/>
<protein>
    <submittedName>
        <fullName evidence="1">Methylase</fullName>
    </submittedName>
</protein>
<accession>A0A423Q1N5</accession>
<dbReference type="PANTHER" id="PTHR20974:SF0">
    <property type="entry name" value="UPF0585 PROTEIN CG18661"/>
    <property type="match status" value="1"/>
</dbReference>
<dbReference type="RefSeq" id="WP_123656914.1">
    <property type="nucleotide sequence ID" value="NZ_AYKG01000002.1"/>
</dbReference>
<sequence length="198" mass="21128">MSSQIGDNSAAARNRAPIYQALAPWLSSDARVLEIGSGQAVHARYVIAQRPDIAWQMSEAPAGLAALCDSLAREPITAQPTPITLDVRQAWPAGRFTMIFGANVAHIMPMAAVRALFERGAPALMAGGCLCLYGPFFDTQETPGAGNQRFDAALQARDPAMGLRTRQALDALAEAAGLVPAACDVMPQDNRLLIWSKR</sequence>
<gene>
    <name evidence="1" type="ORF">SAJA_01650</name>
</gene>
<name>A0A423Q1N5_9GAMM</name>
<comment type="caution">
    <text evidence="1">The sequence shown here is derived from an EMBL/GenBank/DDBJ whole genome shotgun (WGS) entry which is preliminary data.</text>
</comment>
<dbReference type="AlphaFoldDB" id="A0A423Q1N5"/>
<reference evidence="1 2" key="1">
    <citation type="submission" date="2013-10" db="EMBL/GenBank/DDBJ databases">
        <title>Salinisphaera japonica YTM-1 Genome Sequencing.</title>
        <authorList>
            <person name="Lai Q."/>
            <person name="Li C."/>
            <person name="Shao Z."/>
        </authorList>
    </citation>
    <scope>NUCLEOTIDE SEQUENCE [LARGE SCALE GENOMIC DNA]</scope>
    <source>
        <strain evidence="1 2">YTM-1</strain>
    </source>
</reference>
<dbReference type="EMBL" id="AYKG01000002">
    <property type="protein sequence ID" value="ROO32340.1"/>
    <property type="molecule type" value="Genomic_DNA"/>
</dbReference>
<dbReference type="PANTHER" id="PTHR20974">
    <property type="entry name" value="UPF0585 PROTEIN CG18661"/>
    <property type="match status" value="1"/>
</dbReference>
<dbReference type="Gene3D" id="3.40.50.150">
    <property type="entry name" value="Vaccinia Virus protein VP39"/>
    <property type="match status" value="1"/>
</dbReference>
<dbReference type="Proteomes" id="UP000285310">
    <property type="component" value="Unassembled WGS sequence"/>
</dbReference>
<keyword evidence="1" id="KW-0808">Transferase</keyword>
<organism evidence="1 2">
    <name type="scientific">Salinisphaera japonica YTM-1</name>
    <dbReference type="NCBI Taxonomy" id="1209778"/>
    <lineage>
        <taxon>Bacteria</taxon>
        <taxon>Pseudomonadati</taxon>
        <taxon>Pseudomonadota</taxon>
        <taxon>Gammaproteobacteria</taxon>
        <taxon>Salinisphaerales</taxon>
        <taxon>Salinisphaeraceae</taxon>
        <taxon>Salinisphaera</taxon>
    </lineage>
</organism>
<dbReference type="InterPro" id="IPR010342">
    <property type="entry name" value="DUF938"/>
</dbReference>
<dbReference type="OrthoDB" id="5563826at2"/>
<dbReference type="SUPFAM" id="SSF53335">
    <property type="entry name" value="S-adenosyl-L-methionine-dependent methyltransferases"/>
    <property type="match status" value="1"/>
</dbReference>
<proteinExistence type="predicted"/>
<dbReference type="InterPro" id="IPR029063">
    <property type="entry name" value="SAM-dependent_MTases_sf"/>
</dbReference>
<evidence type="ECO:0000313" key="1">
    <source>
        <dbReference type="EMBL" id="ROO32340.1"/>
    </source>
</evidence>
<keyword evidence="2" id="KW-1185">Reference proteome</keyword>
<dbReference type="GO" id="GO:0008168">
    <property type="term" value="F:methyltransferase activity"/>
    <property type="evidence" value="ECO:0007669"/>
    <property type="project" value="UniProtKB-KW"/>
</dbReference>
<keyword evidence="1" id="KW-0489">Methyltransferase</keyword>
<dbReference type="Pfam" id="PF06080">
    <property type="entry name" value="DUF938"/>
    <property type="match status" value="1"/>
</dbReference>
<evidence type="ECO:0000313" key="2">
    <source>
        <dbReference type="Proteomes" id="UP000285310"/>
    </source>
</evidence>
<dbReference type="GO" id="GO:0032259">
    <property type="term" value="P:methylation"/>
    <property type="evidence" value="ECO:0007669"/>
    <property type="project" value="UniProtKB-KW"/>
</dbReference>